<dbReference type="PANTHER" id="PTHR25462">
    <property type="entry name" value="BONUS, ISOFORM C-RELATED"/>
    <property type="match status" value="1"/>
</dbReference>
<dbReference type="PANTHER" id="PTHR25462:SF229">
    <property type="entry name" value="TRANSCRIPTION INTERMEDIARY FACTOR 1-BETA"/>
    <property type="match status" value="1"/>
</dbReference>
<organism evidence="4 5">
    <name type="scientific">Littorina saxatilis</name>
    <dbReference type="NCBI Taxonomy" id="31220"/>
    <lineage>
        <taxon>Eukaryota</taxon>
        <taxon>Metazoa</taxon>
        <taxon>Spiralia</taxon>
        <taxon>Lophotrochozoa</taxon>
        <taxon>Mollusca</taxon>
        <taxon>Gastropoda</taxon>
        <taxon>Caenogastropoda</taxon>
        <taxon>Littorinimorpha</taxon>
        <taxon>Littorinoidea</taxon>
        <taxon>Littorinidae</taxon>
        <taxon>Littorina</taxon>
    </lineage>
</organism>
<dbReference type="EMBL" id="JBAMIC010000014">
    <property type="protein sequence ID" value="KAK7096087.1"/>
    <property type="molecule type" value="Genomic_DNA"/>
</dbReference>
<keyword evidence="1" id="KW-0479">Metal-binding</keyword>
<dbReference type="AlphaFoldDB" id="A0AAN9AZN3"/>
<feature type="compositionally biased region" description="Basic and acidic residues" evidence="2">
    <location>
        <begin position="1"/>
        <end position="15"/>
    </location>
</feature>
<dbReference type="InterPro" id="IPR047153">
    <property type="entry name" value="TRIM45/56/19-like"/>
</dbReference>
<dbReference type="Proteomes" id="UP001374579">
    <property type="component" value="Unassembled WGS sequence"/>
</dbReference>
<comment type="caution">
    <text evidence="4">The sequence shown here is derived from an EMBL/GenBank/DDBJ whole genome shotgun (WGS) entry which is preliminary data.</text>
</comment>
<protein>
    <recommendedName>
        <fullName evidence="3">B box-type domain-containing protein</fullName>
    </recommendedName>
</protein>
<accession>A0AAN9AZN3</accession>
<dbReference type="GO" id="GO:0006513">
    <property type="term" value="P:protein monoubiquitination"/>
    <property type="evidence" value="ECO:0007669"/>
    <property type="project" value="TreeGrafter"/>
</dbReference>
<evidence type="ECO:0000259" key="3">
    <source>
        <dbReference type="PROSITE" id="PS50119"/>
    </source>
</evidence>
<keyword evidence="5" id="KW-1185">Reference proteome</keyword>
<dbReference type="SUPFAM" id="SSF57845">
    <property type="entry name" value="B-box zinc-binding domain"/>
    <property type="match status" value="1"/>
</dbReference>
<keyword evidence="1" id="KW-0863">Zinc-finger</keyword>
<proteinExistence type="predicted"/>
<feature type="domain" description="B box-type" evidence="3">
    <location>
        <begin position="94"/>
        <end position="135"/>
    </location>
</feature>
<dbReference type="PROSITE" id="PS50119">
    <property type="entry name" value="ZF_BBOX"/>
    <property type="match status" value="2"/>
</dbReference>
<sequence length="418" mass="46248">MTTRRETGVGEEAMKSQETPTNRTITETTNTLKSLTITTCEMCDDKDAVVSYRCEECDQFACETCARSHSRIKATRSHTLTPATSTGEPTLPQSKDLHCQVHAEEKLRFYCTKCNQVICRDCKLTSHEGHSTTDVSQKSLDARAVLQDILPILQNSLQPQLQKILDDAVKQKTEVKKQKQEIASTLRQRADLIKAEVDACLMKAEKDLFMESGDTELAVDQSVTEMTKQMSTLNDLTQRVERVLQSAGDAALLQLPKQAGDLVGAKHQVAVPPVTSASLFGGHTSFQPQFSFNTPFQPQSYGKLDAFTTDVWKTSLRLTGAETSSTHAGSFMFGSSPKPKYTGINIEGNANQQPFRVLDSLKTEITRCFGKVEKVLQVSPAPLGFFTRAMSASPRADETVGEVKIQIFNLQRKLQGWV</sequence>
<reference evidence="4 5" key="1">
    <citation type="submission" date="2024-02" db="EMBL/GenBank/DDBJ databases">
        <title>Chromosome-scale genome assembly of the rough periwinkle Littorina saxatilis.</title>
        <authorList>
            <person name="De Jode A."/>
            <person name="Faria R."/>
            <person name="Formenti G."/>
            <person name="Sims Y."/>
            <person name="Smith T.P."/>
            <person name="Tracey A."/>
            <person name="Wood J.M.D."/>
            <person name="Zagrodzka Z.B."/>
            <person name="Johannesson K."/>
            <person name="Butlin R.K."/>
            <person name="Leder E.H."/>
        </authorList>
    </citation>
    <scope>NUCLEOTIDE SEQUENCE [LARGE SCALE GENOMIC DNA]</scope>
    <source>
        <strain evidence="4">Snail1</strain>
        <tissue evidence="4">Muscle</tissue>
    </source>
</reference>
<evidence type="ECO:0000256" key="2">
    <source>
        <dbReference type="SAM" id="MobiDB-lite"/>
    </source>
</evidence>
<evidence type="ECO:0000313" key="4">
    <source>
        <dbReference type="EMBL" id="KAK7096087.1"/>
    </source>
</evidence>
<dbReference type="GO" id="GO:0008270">
    <property type="term" value="F:zinc ion binding"/>
    <property type="evidence" value="ECO:0007669"/>
    <property type="project" value="UniProtKB-KW"/>
</dbReference>
<name>A0AAN9AZN3_9CAEN</name>
<feature type="region of interest" description="Disordered" evidence="2">
    <location>
        <begin position="1"/>
        <end position="22"/>
    </location>
</feature>
<dbReference type="SMART" id="SM00336">
    <property type="entry name" value="BBOX"/>
    <property type="match status" value="2"/>
</dbReference>
<evidence type="ECO:0000313" key="5">
    <source>
        <dbReference type="Proteomes" id="UP001374579"/>
    </source>
</evidence>
<gene>
    <name evidence="4" type="ORF">V1264_005431</name>
</gene>
<dbReference type="InterPro" id="IPR000315">
    <property type="entry name" value="Znf_B-box"/>
</dbReference>
<keyword evidence="1" id="KW-0862">Zinc</keyword>
<dbReference type="Pfam" id="PF00643">
    <property type="entry name" value="zf-B_box"/>
    <property type="match status" value="1"/>
</dbReference>
<dbReference type="Gene3D" id="3.30.160.60">
    <property type="entry name" value="Classic Zinc Finger"/>
    <property type="match status" value="1"/>
</dbReference>
<evidence type="ECO:0000256" key="1">
    <source>
        <dbReference type="PROSITE-ProRule" id="PRU00024"/>
    </source>
</evidence>
<dbReference type="GO" id="GO:0061630">
    <property type="term" value="F:ubiquitin protein ligase activity"/>
    <property type="evidence" value="ECO:0007669"/>
    <property type="project" value="TreeGrafter"/>
</dbReference>
<feature type="domain" description="B box-type" evidence="3">
    <location>
        <begin position="35"/>
        <end position="83"/>
    </location>
</feature>